<dbReference type="RefSeq" id="WP_122201059.1">
    <property type="nucleotide sequence ID" value="NZ_CABJFV010000003.1"/>
</dbReference>
<reference evidence="1 2" key="1">
    <citation type="submission" date="2018-08" db="EMBL/GenBank/DDBJ databases">
        <title>A genome reference for cultivated species of the human gut microbiota.</title>
        <authorList>
            <person name="Zou Y."/>
            <person name="Xue W."/>
            <person name="Luo G."/>
        </authorList>
    </citation>
    <scope>NUCLEOTIDE SEQUENCE [LARGE SCALE GENOMIC DNA]</scope>
    <source>
        <strain evidence="1 2">AM40-30BH</strain>
    </source>
</reference>
<organism evidence="1 2">
    <name type="scientific">Bacteroides nordii</name>
    <dbReference type="NCBI Taxonomy" id="291645"/>
    <lineage>
        <taxon>Bacteria</taxon>
        <taxon>Pseudomonadati</taxon>
        <taxon>Bacteroidota</taxon>
        <taxon>Bacteroidia</taxon>
        <taxon>Bacteroidales</taxon>
        <taxon>Bacteroidaceae</taxon>
        <taxon>Bacteroides</taxon>
    </lineage>
</organism>
<name>A0A413VTV3_9BACE</name>
<accession>A0A413VTV3</accession>
<dbReference type="AlphaFoldDB" id="A0A413VTV3"/>
<dbReference type="Proteomes" id="UP000284379">
    <property type="component" value="Unassembled WGS sequence"/>
</dbReference>
<evidence type="ECO:0000313" key="2">
    <source>
        <dbReference type="Proteomes" id="UP000284379"/>
    </source>
</evidence>
<comment type="caution">
    <text evidence="1">The sequence shown here is derived from an EMBL/GenBank/DDBJ whole genome shotgun (WGS) entry which is preliminary data.</text>
</comment>
<protein>
    <submittedName>
        <fullName evidence="1">Uncharacterized protein</fullName>
    </submittedName>
</protein>
<dbReference type="EMBL" id="QSGO01000003">
    <property type="protein sequence ID" value="RHB37077.1"/>
    <property type="molecule type" value="Genomic_DNA"/>
</dbReference>
<evidence type="ECO:0000313" key="1">
    <source>
        <dbReference type="EMBL" id="RHB37077.1"/>
    </source>
</evidence>
<proteinExistence type="predicted"/>
<gene>
    <name evidence="1" type="ORF">DW888_05885</name>
</gene>
<sequence>MSYDLMVFEREKAPSKQKDFLDWYEKETEWTEDHGYNDPTVSSPALQKWYREMIQTFPNMNGPDAPTNEQLDEDEDLESHLTDYAIGRNVIYAAFSWSTTEEAYELTKRLAQKHGVGFFDVSGTDGDIFLPDGSLMK</sequence>